<dbReference type="InterPro" id="IPR004114">
    <property type="entry name" value="THUMP_dom"/>
</dbReference>
<evidence type="ECO:0000256" key="9">
    <source>
        <dbReference type="ARBA" id="ARBA00022977"/>
    </source>
</evidence>
<evidence type="ECO:0000256" key="12">
    <source>
        <dbReference type="ARBA" id="ARBA00058382"/>
    </source>
</evidence>
<keyword evidence="22" id="KW-1185">Reference proteome</keyword>
<dbReference type="NCBIfam" id="TIGR00342">
    <property type="entry name" value="tRNA uracil 4-sulfurtransferase ThiI"/>
    <property type="match status" value="1"/>
</dbReference>
<gene>
    <name evidence="19" type="primary">thiI</name>
    <name evidence="21" type="ORF">SAMN05444487_101288</name>
</gene>
<dbReference type="SUPFAM" id="SSF143437">
    <property type="entry name" value="THUMP domain-like"/>
    <property type="match status" value="1"/>
</dbReference>
<dbReference type="RefSeq" id="WP_091734985.1">
    <property type="nucleotide sequence ID" value="NZ_FNNQ01000001.1"/>
</dbReference>
<dbReference type="Pfam" id="PF02568">
    <property type="entry name" value="ThiI"/>
    <property type="match status" value="1"/>
</dbReference>
<keyword evidence="3 19" id="KW-0963">Cytoplasm</keyword>
<dbReference type="HAMAP" id="MF_00021">
    <property type="entry name" value="ThiI"/>
    <property type="match status" value="1"/>
</dbReference>
<dbReference type="GO" id="GO:0005524">
    <property type="term" value="F:ATP binding"/>
    <property type="evidence" value="ECO:0007669"/>
    <property type="project" value="UniProtKB-UniRule"/>
</dbReference>
<dbReference type="CDD" id="cd01712">
    <property type="entry name" value="PPase_ThiI"/>
    <property type="match status" value="1"/>
</dbReference>
<dbReference type="GO" id="GO:0052837">
    <property type="term" value="P:thiazole biosynthetic process"/>
    <property type="evidence" value="ECO:0007669"/>
    <property type="project" value="TreeGrafter"/>
</dbReference>
<dbReference type="CDD" id="cd11716">
    <property type="entry name" value="THUMP_ThiI"/>
    <property type="match status" value="1"/>
</dbReference>
<proteinExistence type="inferred from homology"/>
<keyword evidence="5 19" id="KW-0808">Transferase</keyword>
<dbReference type="GO" id="GO:0009228">
    <property type="term" value="P:thiamine biosynthetic process"/>
    <property type="evidence" value="ECO:0007669"/>
    <property type="project" value="UniProtKB-KW"/>
</dbReference>
<dbReference type="InterPro" id="IPR020536">
    <property type="entry name" value="ThiI_AANH"/>
</dbReference>
<feature type="binding site" evidence="19">
    <location>
        <begin position="207"/>
        <end position="208"/>
    </location>
    <ligand>
        <name>ATP</name>
        <dbReference type="ChEBI" id="CHEBI:30616"/>
    </ligand>
</feature>
<evidence type="ECO:0000256" key="11">
    <source>
        <dbReference type="ARBA" id="ARBA00052330"/>
    </source>
</evidence>
<reference evidence="21 22" key="1">
    <citation type="submission" date="2016-10" db="EMBL/GenBank/DDBJ databases">
        <authorList>
            <person name="de Groot N.N."/>
        </authorList>
    </citation>
    <scope>NUCLEOTIDE SEQUENCE [LARGE SCALE GENOMIC DNA]</scope>
    <source>
        <strain evidence="21 22">DSM 45610</strain>
    </source>
</reference>
<sequence length="400" mass="44636">MNDLILVRYGELALKGKNRKDFENRLLQNMRNKLDGFSGVKVKKTFGRVFVEPGDNPVEPIIQGLTEVFGIVGISLARCVESDLESIKKAAVQLVRDQDPIPRTFKVVARRAQKNFPHRSSEINRIIGGEVLRNVEGIRVDVHQPDLELRIEVRGEETYLYGQDIPGVGGLPVGSSGRVMLLLSGGIDSPVAAYLALKRGATLEAIHFHSYPFTSERAKQKVVDLAQELTRYAGNVSLHVVPFTEIQTQIRSKCKDSYMITIMRRMMVRIAEETAKRQKALALVTGESLGQVASQTLESMHVINHVAQVPVLRPLIGMDKQDIMTISKEIGTYETSILPYEDCCTVFQPKSPVTRPRLDVCEEMEKGLDVEALVGEAVDGIETIRLTPKQQEEGEFSSYF</sequence>
<dbReference type="UniPathway" id="UPA00060"/>
<accession>A0A1H2QRM0</accession>
<dbReference type="InterPro" id="IPR054173">
    <property type="entry name" value="ThiI_fer"/>
</dbReference>
<dbReference type="EMBL" id="FNNQ01000001">
    <property type="protein sequence ID" value="SDW09812.1"/>
    <property type="molecule type" value="Genomic_DNA"/>
</dbReference>
<evidence type="ECO:0000256" key="13">
    <source>
        <dbReference type="ARBA" id="ARBA00061472"/>
    </source>
</evidence>
<dbReference type="Gene3D" id="3.40.50.620">
    <property type="entry name" value="HUPs"/>
    <property type="match status" value="1"/>
</dbReference>
<dbReference type="InterPro" id="IPR049961">
    <property type="entry name" value="ThiI_N"/>
</dbReference>
<evidence type="ECO:0000259" key="20">
    <source>
        <dbReference type="PROSITE" id="PS51165"/>
    </source>
</evidence>
<dbReference type="GO" id="GO:0140741">
    <property type="term" value="F:tRNA-uracil-4 sulfurtransferase activity"/>
    <property type="evidence" value="ECO:0007669"/>
    <property type="project" value="UniProtKB-EC"/>
</dbReference>
<evidence type="ECO:0000256" key="4">
    <source>
        <dbReference type="ARBA" id="ARBA00022555"/>
    </source>
</evidence>
<evidence type="ECO:0000256" key="10">
    <source>
        <dbReference type="ARBA" id="ARBA00050570"/>
    </source>
</evidence>
<feature type="binding site" evidence="19">
    <location>
        <begin position="182"/>
        <end position="183"/>
    </location>
    <ligand>
        <name>ATP</name>
        <dbReference type="ChEBI" id="CHEBI:30616"/>
    </ligand>
</feature>
<evidence type="ECO:0000256" key="18">
    <source>
        <dbReference type="ARBA" id="ARBA00080570"/>
    </source>
</evidence>
<feature type="binding site" evidence="19">
    <location>
        <position position="286"/>
    </location>
    <ligand>
        <name>ATP</name>
        <dbReference type="ChEBI" id="CHEBI:30616"/>
    </ligand>
</feature>
<dbReference type="InterPro" id="IPR049962">
    <property type="entry name" value="THUMP_ThiI"/>
</dbReference>
<evidence type="ECO:0000313" key="21">
    <source>
        <dbReference type="EMBL" id="SDW09812.1"/>
    </source>
</evidence>
<evidence type="ECO:0000256" key="8">
    <source>
        <dbReference type="ARBA" id="ARBA00022884"/>
    </source>
</evidence>
<dbReference type="GO" id="GO:0004810">
    <property type="term" value="F:CCA tRNA nucleotidyltransferase activity"/>
    <property type="evidence" value="ECO:0007669"/>
    <property type="project" value="InterPro"/>
</dbReference>
<dbReference type="PROSITE" id="PS51165">
    <property type="entry name" value="THUMP"/>
    <property type="match status" value="1"/>
</dbReference>
<dbReference type="OrthoDB" id="9773948at2"/>
<dbReference type="FunFam" id="3.40.50.620:FF:000053">
    <property type="entry name" value="Probable tRNA sulfurtransferase"/>
    <property type="match status" value="1"/>
</dbReference>
<evidence type="ECO:0000256" key="17">
    <source>
        <dbReference type="ARBA" id="ARBA00077849"/>
    </source>
</evidence>
<keyword evidence="9 19" id="KW-0784">Thiamine biosynthesis</keyword>
<dbReference type="AlphaFoldDB" id="A0A1H2QRM0"/>
<comment type="pathway">
    <text evidence="2 19">Cofactor biosynthesis; thiamine diphosphate biosynthesis.</text>
</comment>
<dbReference type="Pfam" id="PF22025">
    <property type="entry name" value="ThiI_fer"/>
    <property type="match status" value="1"/>
</dbReference>
<dbReference type="EC" id="2.8.1.4" evidence="14 19"/>
<comment type="similarity">
    <text evidence="13 19">Belongs to the ThiI family.</text>
</comment>
<dbReference type="SUPFAM" id="SSF52402">
    <property type="entry name" value="Adenine nucleotide alpha hydrolases-like"/>
    <property type="match status" value="1"/>
</dbReference>
<keyword evidence="6 19" id="KW-0547">Nucleotide-binding</keyword>
<feature type="domain" description="THUMP" evidence="20">
    <location>
        <begin position="59"/>
        <end position="164"/>
    </location>
</feature>
<dbReference type="GO" id="GO:0002937">
    <property type="term" value="P:tRNA 4-thiouridine biosynthesis"/>
    <property type="evidence" value="ECO:0007669"/>
    <property type="project" value="TreeGrafter"/>
</dbReference>
<dbReference type="InterPro" id="IPR014729">
    <property type="entry name" value="Rossmann-like_a/b/a_fold"/>
</dbReference>
<dbReference type="SMART" id="SM00981">
    <property type="entry name" value="THUMP"/>
    <property type="match status" value="1"/>
</dbReference>
<name>A0A1H2QRM0_9BACL</name>
<evidence type="ECO:0000313" key="22">
    <source>
        <dbReference type="Proteomes" id="UP000198534"/>
    </source>
</evidence>
<evidence type="ECO:0000256" key="14">
    <source>
        <dbReference type="ARBA" id="ARBA00066827"/>
    </source>
</evidence>
<dbReference type="Pfam" id="PF02926">
    <property type="entry name" value="THUMP"/>
    <property type="match status" value="1"/>
</dbReference>
<evidence type="ECO:0000256" key="16">
    <source>
        <dbReference type="ARBA" id="ARBA00075337"/>
    </source>
</evidence>
<organism evidence="21 22">
    <name type="scientific">Marininema mesophilum</name>
    <dbReference type="NCBI Taxonomy" id="1048340"/>
    <lineage>
        <taxon>Bacteria</taxon>
        <taxon>Bacillati</taxon>
        <taxon>Bacillota</taxon>
        <taxon>Bacilli</taxon>
        <taxon>Bacillales</taxon>
        <taxon>Thermoactinomycetaceae</taxon>
        <taxon>Marininema</taxon>
    </lineage>
</organism>
<evidence type="ECO:0000256" key="15">
    <source>
        <dbReference type="ARBA" id="ARBA00071867"/>
    </source>
</evidence>
<evidence type="ECO:0000256" key="1">
    <source>
        <dbReference type="ARBA" id="ARBA00004496"/>
    </source>
</evidence>
<dbReference type="Proteomes" id="UP000198534">
    <property type="component" value="Unassembled WGS sequence"/>
</dbReference>
<evidence type="ECO:0000256" key="7">
    <source>
        <dbReference type="ARBA" id="ARBA00022840"/>
    </source>
</evidence>
<comment type="catalytic activity">
    <reaction evidence="11 19">
        <text>[ThiS sulfur-carrier protein]-C-terminal Gly-Gly-AMP + S-sulfanyl-L-cysteinyl-[cysteine desulfurase] + AH2 = [ThiS sulfur-carrier protein]-C-terminal-Gly-aminoethanethioate + L-cysteinyl-[cysteine desulfurase] + A + AMP + 2 H(+)</text>
        <dbReference type="Rhea" id="RHEA:43340"/>
        <dbReference type="Rhea" id="RHEA-COMP:12157"/>
        <dbReference type="Rhea" id="RHEA-COMP:12158"/>
        <dbReference type="Rhea" id="RHEA-COMP:12910"/>
        <dbReference type="Rhea" id="RHEA-COMP:19908"/>
        <dbReference type="ChEBI" id="CHEBI:13193"/>
        <dbReference type="ChEBI" id="CHEBI:15378"/>
        <dbReference type="ChEBI" id="CHEBI:17499"/>
        <dbReference type="ChEBI" id="CHEBI:29950"/>
        <dbReference type="ChEBI" id="CHEBI:61963"/>
        <dbReference type="ChEBI" id="CHEBI:90618"/>
        <dbReference type="ChEBI" id="CHEBI:232372"/>
        <dbReference type="ChEBI" id="CHEBI:456215"/>
    </reaction>
</comment>
<comment type="subcellular location">
    <subcellularLocation>
        <location evidence="1 19">Cytoplasm</location>
    </subcellularLocation>
</comment>
<dbReference type="GO" id="GO:0005829">
    <property type="term" value="C:cytosol"/>
    <property type="evidence" value="ECO:0007669"/>
    <property type="project" value="TreeGrafter"/>
</dbReference>
<feature type="binding site" evidence="19">
    <location>
        <position position="264"/>
    </location>
    <ligand>
        <name>ATP</name>
        <dbReference type="ChEBI" id="CHEBI:30616"/>
    </ligand>
</feature>
<dbReference type="InterPro" id="IPR003720">
    <property type="entry name" value="tRNA_STrfase"/>
</dbReference>
<dbReference type="PANTHER" id="PTHR43209">
    <property type="entry name" value="TRNA SULFURTRANSFERASE"/>
    <property type="match status" value="1"/>
</dbReference>
<protein>
    <recommendedName>
        <fullName evidence="15 19">Probable tRNA sulfurtransferase</fullName>
        <ecNumber evidence="14 19">2.8.1.4</ecNumber>
    </recommendedName>
    <alternativeName>
        <fullName evidence="16 19">Sulfur carrier protein ThiS sulfurtransferase</fullName>
    </alternativeName>
    <alternativeName>
        <fullName evidence="17 19">Thiamine biosynthesis protein ThiI</fullName>
    </alternativeName>
    <alternativeName>
        <fullName evidence="18 19">tRNA 4-thiouridine synthase</fullName>
    </alternativeName>
</protein>
<keyword evidence="8 19" id="KW-0694">RNA-binding</keyword>
<evidence type="ECO:0000256" key="2">
    <source>
        <dbReference type="ARBA" id="ARBA00004948"/>
    </source>
</evidence>
<dbReference type="GO" id="GO:0009229">
    <property type="term" value="P:thiamine diphosphate biosynthetic process"/>
    <property type="evidence" value="ECO:0007669"/>
    <property type="project" value="UniProtKB-UniRule"/>
</dbReference>
<evidence type="ECO:0000256" key="3">
    <source>
        <dbReference type="ARBA" id="ARBA00022490"/>
    </source>
</evidence>
<comment type="function">
    <text evidence="12 19">Catalyzes the ATP-dependent transfer of a sulfur to tRNA to produce 4-thiouridine in position 8 of tRNAs, which functions as a near-UV photosensor. Also catalyzes the transfer of sulfur to the sulfur carrier protein ThiS, forming ThiS-thiocarboxylate. This is a step in the synthesis of thiazole, in the thiamine biosynthesis pathway. The sulfur is donated as persulfide by IscS.</text>
</comment>
<keyword evidence="7 19" id="KW-0067">ATP-binding</keyword>
<dbReference type="InterPro" id="IPR050102">
    <property type="entry name" value="tRNA_sulfurtransferase_ThiI"/>
</dbReference>
<evidence type="ECO:0000256" key="5">
    <source>
        <dbReference type="ARBA" id="ARBA00022679"/>
    </source>
</evidence>
<dbReference type="Gene3D" id="3.30.2130.30">
    <property type="match status" value="1"/>
</dbReference>
<dbReference type="GO" id="GO:0000049">
    <property type="term" value="F:tRNA binding"/>
    <property type="evidence" value="ECO:0007669"/>
    <property type="project" value="UniProtKB-UniRule"/>
</dbReference>
<feature type="binding site" evidence="19">
    <location>
        <position position="295"/>
    </location>
    <ligand>
        <name>ATP</name>
        <dbReference type="ChEBI" id="CHEBI:30616"/>
    </ligand>
</feature>
<evidence type="ECO:0000256" key="6">
    <source>
        <dbReference type="ARBA" id="ARBA00022741"/>
    </source>
</evidence>
<evidence type="ECO:0000256" key="19">
    <source>
        <dbReference type="HAMAP-Rule" id="MF_00021"/>
    </source>
</evidence>
<comment type="catalytic activity">
    <reaction evidence="10 19">
        <text>[ThiI sulfur-carrier protein]-S-sulfanyl-L-cysteine + a uridine in tRNA + 2 reduced [2Fe-2S]-[ferredoxin] + ATP + H(+) = [ThiI sulfur-carrier protein]-L-cysteine + a 4-thiouridine in tRNA + 2 oxidized [2Fe-2S]-[ferredoxin] + AMP + diphosphate</text>
        <dbReference type="Rhea" id="RHEA:24176"/>
        <dbReference type="Rhea" id="RHEA-COMP:10000"/>
        <dbReference type="Rhea" id="RHEA-COMP:10001"/>
        <dbReference type="Rhea" id="RHEA-COMP:13337"/>
        <dbReference type="Rhea" id="RHEA-COMP:13338"/>
        <dbReference type="Rhea" id="RHEA-COMP:13339"/>
        <dbReference type="Rhea" id="RHEA-COMP:13340"/>
        <dbReference type="ChEBI" id="CHEBI:15378"/>
        <dbReference type="ChEBI" id="CHEBI:29950"/>
        <dbReference type="ChEBI" id="CHEBI:30616"/>
        <dbReference type="ChEBI" id="CHEBI:33019"/>
        <dbReference type="ChEBI" id="CHEBI:33737"/>
        <dbReference type="ChEBI" id="CHEBI:33738"/>
        <dbReference type="ChEBI" id="CHEBI:61963"/>
        <dbReference type="ChEBI" id="CHEBI:65315"/>
        <dbReference type="ChEBI" id="CHEBI:136798"/>
        <dbReference type="ChEBI" id="CHEBI:456215"/>
        <dbReference type="EC" id="2.8.1.4"/>
    </reaction>
</comment>
<dbReference type="STRING" id="1048340.SAMN05444487_101288"/>
<dbReference type="PANTHER" id="PTHR43209:SF1">
    <property type="entry name" value="TRNA SULFURTRANSFERASE"/>
    <property type="match status" value="1"/>
</dbReference>
<keyword evidence="4 19" id="KW-0820">tRNA-binding</keyword>